<organism evidence="3 4">
    <name type="scientific">Protomyces lactucae-debilis</name>
    <dbReference type="NCBI Taxonomy" id="2754530"/>
    <lineage>
        <taxon>Eukaryota</taxon>
        <taxon>Fungi</taxon>
        <taxon>Dikarya</taxon>
        <taxon>Ascomycota</taxon>
        <taxon>Taphrinomycotina</taxon>
        <taxon>Taphrinomycetes</taxon>
        <taxon>Taphrinales</taxon>
        <taxon>Protomycetaceae</taxon>
        <taxon>Protomyces</taxon>
    </lineage>
</organism>
<dbReference type="OMA" id="QANINHY"/>
<dbReference type="GO" id="GO:0003723">
    <property type="term" value="F:RNA binding"/>
    <property type="evidence" value="ECO:0007669"/>
    <property type="project" value="UniProtKB-KW"/>
</dbReference>
<dbReference type="InterPro" id="IPR007201">
    <property type="entry name" value="Mei2-like_Rrm_C"/>
</dbReference>
<evidence type="ECO:0000256" key="1">
    <source>
        <dbReference type="ARBA" id="ARBA00022884"/>
    </source>
</evidence>
<dbReference type="RefSeq" id="XP_040727720.1">
    <property type="nucleotide sequence ID" value="XM_040867283.1"/>
</dbReference>
<dbReference type="STRING" id="56484.A0A1Y2FU91"/>
<name>A0A1Y2FU91_PROLT</name>
<reference evidence="3 4" key="1">
    <citation type="submission" date="2016-07" db="EMBL/GenBank/DDBJ databases">
        <title>Pervasive Adenine N6-methylation of Active Genes in Fungi.</title>
        <authorList>
            <consortium name="DOE Joint Genome Institute"/>
            <person name="Mondo S.J."/>
            <person name="Dannebaum R.O."/>
            <person name="Kuo R.C."/>
            <person name="Labutti K."/>
            <person name="Haridas S."/>
            <person name="Kuo A."/>
            <person name="Salamov A."/>
            <person name="Ahrendt S.R."/>
            <person name="Lipzen A."/>
            <person name="Sullivan W."/>
            <person name="Andreopoulos W.B."/>
            <person name="Clum A."/>
            <person name="Lindquist E."/>
            <person name="Daum C."/>
            <person name="Ramamoorthy G.K."/>
            <person name="Gryganskyi A."/>
            <person name="Culley D."/>
            <person name="Magnuson J.K."/>
            <person name="James T.Y."/>
            <person name="O'Malley M.A."/>
            <person name="Stajich J.E."/>
            <person name="Spatafora J.W."/>
            <person name="Visel A."/>
            <person name="Grigoriev I.V."/>
        </authorList>
    </citation>
    <scope>NUCLEOTIDE SEQUENCE [LARGE SCALE GENOMIC DNA]</scope>
    <source>
        <strain evidence="3 4">12-1054</strain>
    </source>
</reference>
<dbReference type="Pfam" id="PF04059">
    <property type="entry name" value="RRM_2"/>
    <property type="match status" value="1"/>
</dbReference>
<dbReference type="PANTHER" id="PTHR23189">
    <property type="entry name" value="RNA RECOGNITION MOTIF-CONTAINING"/>
    <property type="match status" value="1"/>
</dbReference>
<dbReference type="SUPFAM" id="SSF54928">
    <property type="entry name" value="RNA-binding domain, RBD"/>
    <property type="match status" value="1"/>
</dbReference>
<protein>
    <submittedName>
        <fullName evidence="3">RNA recognition motif 2-domain-containing protein</fullName>
    </submittedName>
</protein>
<keyword evidence="4" id="KW-1185">Reference proteome</keyword>
<dbReference type="Gene3D" id="3.30.70.330">
    <property type="match status" value="1"/>
</dbReference>
<comment type="caution">
    <text evidence="3">The sequence shown here is derived from an EMBL/GenBank/DDBJ whole genome shotgun (WGS) entry which is preliminary data.</text>
</comment>
<evidence type="ECO:0000313" key="3">
    <source>
        <dbReference type="EMBL" id="ORY86864.1"/>
    </source>
</evidence>
<dbReference type="AlphaFoldDB" id="A0A1Y2FU91"/>
<dbReference type="OrthoDB" id="417481at2759"/>
<accession>A0A1Y2FU91</accession>
<feature type="non-terminal residue" evidence="3">
    <location>
        <position position="1"/>
    </location>
</feature>
<evidence type="ECO:0000259" key="2">
    <source>
        <dbReference type="Pfam" id="PF04059"/>
    </source>
</evidence>
<dbReference type="CDD" id="cd12532">
    <property type="entry name" value="RRM3_MEI2_fungi"/>
    <property type="match status" value="1"/>
</dbReference>
<sequence length="156" mass="17906">NKVTAERIEAGTDARTTIMIKNIPNKFTQAMLKDWIDETSADCYDFLYLRIDFQNKCNVGYAFVNFVEPRDIVTFSQRRVGASWNVFSSEKRCDISYANIQGRDKLIEKFRNSSVMDQDPAFRPKLFHTIGSLKGQEEAFPACNDPKKKARSTMDA</sequence>
<evidence type="ECO:0000313" key="4">
    <source>
        <dbReference type="Proteomes" id="UP000193685"/>
    </source>
</evidence>
<dbReference type="Proteomes" id="UP000193685">
    <property type="component" value="Unassembled WGS sequence"/>
</dbReference>
<keyword evidence="1" id="KW-0694">RNA-binding</keyword>
<proteinExistence type="predicted"/>
<dbReference type="GeneID" id="63783882"/>
<feature type="non-terminal residue" evidence="3">
    <location>
        <position position="156"/>
    </location>
</feature>
<feature type="domain" description="Mei2-like C-terminal RNA recognition motif" evidence="2">
    <location>
        <begin position="15"/>
        <end position="111"/>
    </location>
</feature>
<dbReference type="EMBL" id="MCFI01000002">
    <property type="protein sequence ID" value="ORY86864.1"/>
    <property type="molecule type" value="Genomic_DNA"/>
</dbReference>
<dbReference type="InterPro" id="IPR012677">
    <property type="entry name" value="Nucleotide-bd_a/b_plait_sf"/>
</dbReference>
<gene>
    <name evidence="3" type="ORF">BCR37DRAFT_337878</name>
</gene>
<dbReference type="InterPro" id="IPR034862">
    <property type="entry name" value="Fungal_Mei2-like_RRM3"/>
</dbReference>
<dbReference type="InterPro" id="IPR035979">
    <property type="entry name" value="RBD_domain_sf"/>
</dbReference>